<accession>A0ACC5PVR2</accession>
<proteinExistence type="predicted"/>
<evidence type="ECO:0000313" key="1">
    <source>
        <dbReference type="EMBL" id="MBD8129181.1"/>
    </source>
</evidence>
<name>A0ACC5PVR2_ENTAG</name>
<sequence>MNDILLRIKPLLKMGYTLSFIEAELLKSTIDLVDQQQSSVEKPSFVVSLPRLPELGSSAEWYEGYFAGAKDMRNGCASAIRAAGGEIAHEQQTPPAP</sequence>
<keyword evidence="2" id="KW-1185">Reference proteome</keyword>
<protein>
    <submittedName>
        <fullName evidence="1">Uncharacterized protein</fullName>
    </submittedName>
</protein>
<evidence type="ECO:0000313" key="2">
    <source>
        <dbReference type="Proteomes" id="UP000610459"/>
    </source>
</evidence>
<comment type="caution">
    <text evidence="1">The sequence shown here is derived from an EMBL/GenBank/DDBJ whole genome shotgun (WGS) entry which is preliminary data.</text>
</comment>
<reference evidence="1 2" key="1">
    <citation type="journal article" date="2020" name="FEMS Microbiol. Ecol.">
        <title>Temporal dynamics of bacterial communities during seed development and maturation.</title>
        <authorList>
            <person name="Chesneau G."/>
            <person name="Torres-Cortes G."/>
            <person name="Briand M."/>
            <person name="Darrasse A."/>
            <person name="Preveaux A."/>
            <person name="Marais C."/>
            <person name="Jacques M.A."/>
            <person name="Shade A."/>
            <person name="Barret M."/>
        </authorList>
    </citation>
    <scope>NUCLEOTIDE SEQUENCE [LARGE SCALE GENOMIC DNA]</scope>
    <source>
        <strain evidence="1 2">CFBP13709</strain>
    </source>
</reference>
<dbReference type="EMBL" id="JACYNR010000041">
    <property type="protein sequence ID" value="MBD8129181.1"/>
    <property type="molecule type" value="Genomic_DNA"/>
</dbReference>
<organism evidence="1 2">
    <name type="scientific">Enterobacter agglomerans</name>
    <name type="common">Erwinia herbicola</name>
    <name type="synonym">Pantoea agglomerans</name>
    <dbReference type="NCBI Taxonomy" id="549"/>
    <lineage>
        <taxon>Bacteria</taxon>
        <taxon>Pseudomonadati</taxon>
        <taxon>Pseudomonadota</taxon>
        <taxon>Gammaproteobacteria</taxon>
        <taxon>Enterobacterales</taxon>
        <taxon>Erwiniaceae</taxon>
        <taxon>Pantoea</taxon>
        <taxon>Pantoea agglomerans group</taxon>
    </lineage>
</organism>
<dbReference type="Proteomes" id="UP000610459">
    <property type="component" value="Unassembled WGS sequence"/>
</dbReference>
<gene>
    <name evidence="1" type="ORF">IFT41_24105</name>
</gene>